<feature type="signal peptide" evidence="1">
    <location>
        <begin position="1"/>
        <end position="21"/>
    </location>
</feature>
<organism evidence="2 3">
    <name type="scientific">Metabacillus bambusae</name>
    <dbReference type="NCBI Taxonomy" id="2795218"/>
    <lineage>
        <taxon>Bacteria</taxon>
        <taxon>Bacillati</taxon>
        <taxon>Bacillota</taxon>
        <taxon>Bacilli</taxon>
        <taxon>Bacillales</taxon>
        <taxon>Bacillaceae</taxon>
        <taxon>Metabacillus</taxon>
    </lineage>
</organism>
<comment type="caution">
    <text evidence="2">The sequence shown here is derived from an EMBL/GenBank/DDBJ whole genome shotgun (WGS) entry which is preliminary data.</text>
</comment>
<dbReference type="InterPro" id="IPR006059">
    <property type="entry name" value="SBP"/>
</dbReference>
<evidence type="ECO:0000313" key="3">
    <source>
        <dbReference type="Proteomes" id="UP000663981"/>
    </source>
</evidence>
<dbReference type="InterPro" id="IPR050490">
    <property type="entry name" value="Bact_solute-bd_prot1"/>
</dbReference>
<keyword evidence="1" id="KW-0732">Signal</keyword>
<keyword evidence="3" id="KW-1185">Reference proteome</keyword>
<dbReference type="PANTHER" id="PTHR43649:SF12">
    <property type="entry name" value="DIACETYLCHITOBIOSE BINDING PROTEIN DASA"/>
    <property type="match status" value="1"/>
</dbReference>
<gene>
    <name evidence="2" type="ORF">I7822_16840</name>
</gene>
<protein>
    <submittedName>
        <fullName evidence="2">Extracellular solute-binding protein</fullName>
    </submittedName>
</protein>
<evidence type="ECO:0000313" key="2">
    <source>
        <dbReference type="EMBL" id="MBO1513318.1"/>
    </source>
</evidence>
<dbReference type="RefSeq" id="WP_207980277.1">
    <property type="nucleotide sequence ID" value="NZ_JAGDEL010000013.1"/>
</dbReference>
<name>A0ABS3N521_9BACI</name>
<evidence type="ECO:0000256" key="1">
    <source>
        <dbReference type="SAM" id="SignalP"/>
    </source>
</evidence>
<accession>A0ABS3N521</accession>
<dbReference type="PANTHER" id="PTHR43649">
    <property type="entry name" value="ARABINOSE-BINDING PROTEIN-RELATED"/>
    <property type="match status" value="1"/>
</dbReference>
<dbReference type="EMBL" id="JAGDEL010000013">
    <property type="protein sequence ID" value="MBO1513318.1"/>
    <property type="molecule type" value="Genomic_DNA"/>
</dbReference>
<sequence>MKKTILLLLSTLLILSIALVGCQSNEQTEVSTEDGGDGPVKIKVFAPQNAETDLETNSFTKLAEEKFAIDLEWQTTTFDATSASEVRNIGLASGDYPDLYLLIPWVDQFTQTDLLRYGKQGVVIPLNDLIDKHAPNIKKVLDNHPYYKSMATAPDGNIYGLPQLNECFHCSYGNKMWMNTDWLEKLNLEMPTTPEEFKNVLTAFKTNDPNGNGKQDEVPLSGSPGLIESSVIPYLMNGFIYDDSRTRLLLENGKVDLAADKDEWKEGLSYIKSLYEEGLIDKGAFSQNTEALQKSGNNSEAQILGAAASMHPGVFVSEPDYQKQYDPVAPLNGPNAEYATYNYPSSPGGAFVLTNNASESVQIAAIKLVDYMFTQEGQIRSHFGEEGVSWRKPQDGDVAVEEGANPILATIPSKEGDEPRNDNWGAMAQYYQPKEFRDGWIQATDIYSPEGYERRLQEATHLYEGKEPSEIFPHWAIWIDPAVADEAAMIRTNIEDYIDQNSLQFITGSKDLDKEWDAYIEGFEQLNLKRYLEIMQEAYENSGL</sequence>
<reference evidence="2 3" key="1">
    <citation type="submission" date="2021-03" db="EMBL/GenBank/DDBJ databases">
        <title>Whole genome sequence of Metabacillus bambusae BG109.</title>
        <authorList>
            <person name="Jeong J.W."/>
        </authorList>
    </citation>
    <scope>NUCLEOTIDE SEQUENCE [LARGE SCALE GENOMIC DNA]</scope>
    <source>
        <strain evidence="2 3">BG109</strain>
    </source>
</reference>
<feature type="chain" id="PRO_5046897370" evidence="1">
    <location>
        <begin position="22"/>
        <end position="544"/>
    </location>
</feature>
<dbReference type="SUPFAM" id="SSF53850">
    <property type="entry name" value="Periplasmic binding protein-like II"/>
    <property type="match status" value="1"/>
</dbReference>
<dbReference type="Pfam" id="PF13416">
    <property type="entry name" value="SBP_bac_8"/>
    <property type="match status" value="1"/>
</dbReference>
<dbReference type="Gene3D" id="3.40.190.10">
    <property type="entry name" value="Periplasmic binding protein-like II"/>
    <property type="match status" value="2"/>
</dbReference>
<proteinExistence type="predicted"/>
<dbReference type="Proteomes" id="UP000663981">
    <property type="component" value="Unassembled WGS sequence"/>
</dbReference>
<dbReference type="PROSITE" id="PS51257">
    <property type="entry name" value="PROKAR_LIPOPROTEIN"/>
    <property type="match status" value="1"/>
</dbReference>